<protein>
    <submittedName>
        <fullName evidence="2">Uncharacterized protein</fullName>
    </submittedName>
</protein>
<dbReference type="AlphaFoldDB" id="A0A249MVD4"/>
<organism evidence="2 3">
    <name type="scientific">Sphingobium xenophagum</name>
    <dbReference type="NCBI Taxonomy" id="121428"/>
    <lineage>
        <taxon>Bacteria</taxon>
        <taxon>Pseudomonadati</taxon>
        <taxon>Pseudomonadota</taxon>
        <taxon>Alphaproteobacteria</taxon>
        <taxon>Sphingomonadales</taxon>
        <taxon>Sphingomonadaceae</taxon>
        <taxon>Sphingobium</taxon>
    </lineage>
</organism>
<evidence type="ECO:0000313" key="3">
    <source>
        <dbReference type="Proteomes" id="UP000217141"/>
    </source>
</evidence>
<keyword evidence="1" id="KW-0732">Signal</keyword>
<proteinExistence type="predicted"/>
<reference evidence="2 3" key="1">
    <citation type="submission" date="2017-08" db="EMBL/GenBank/DDBJ databases">
        <title>Whole Genome Sequence of Sphingobium hydrophobicum C1: Insights into Adaption to the Electronic-waste Contaminated Sediment.</title>
        <authorList>
            <person name="Song D."/>
            <person name="Chen X."/>
            <person name="Xu M."/>
        </authorList>
    </citation>
    <scope>NUCLEOTIDE SEQUENCE [LARGE SCALE GENOMIC DNA]</scope>
    <source>
        <strain evidence="2 3">C1</strain>
    </source>
</reference>
<dbReference type="KEGG" id="shyd:CJD35_12425"/>
<sequence length="72" mass="8132">MPFSKLILALGLIATALSTTADATTRSRRGGYFCGEPPADWSPPWEKRQSDDHDRLACHMMMREHRKKMKGA</sequence>
<evidence type="ECO:0000313" key="2">
    <source>
        <dbReference type="EMBL" id="ASY45155.1"/>
    </source>
</evidence>
<dbReference type="RefSeq" id="WP_017183487.1">
    <property type="nucleotide sequence ID" value="NZ_CP022745.1"/>
</dbReference>
<feature type="chain" id="PRO_5012738471" evidence="1">
    <location>
        <begin position="24"/>
        <end position="72"/>
    </location>
</feature>
<evidence type="ECO:0000256" key="1">
    <source>
        <dbReference type="SAM" id="SignalP"/>
    </source>
</evidence>
<dbReference type="Proteomes" id="UP000217141">
    <property type="component" value="Chromosome I"/>
</dbReference>
<accession>A0A249MVD4</accession>
<feature type="signal peptide" evidence="1">
    <location>
        <begin position="1"/>
        <end position="23"/>
    </location>
</feature>
<gene>
    <name evidence="2" type="ORF">CJD35_12425</name>
</gene>
<name>A0A249MVD4_SPHXE</name>
<dbReference type="EMBL" id="CP022745">
    <property type="protein sequence ID" value="ASY45155.1"/>
    <property type="molecule type" value="Genomic_DNA"/>
</dbReference>